<keyword evidence="3 4" id="KW-0819">tRNA processing</keyword>
<feature type="binding site" evidence="4">
    <location>
        <position position="221"/>
    </location>
    <ligand>
        <name>substrate</name>
    </ligand>
</feature>
<feature type="binding site" evidence="4">
    <location>
        <begin position="92"/>
        <end position="96"/>
    </location>
    <ligand>
        <name>substrate</name>
    </ligand>
</feature>
<evidence type="ECO:0000259" key="5">
    <source>
        <dbReference type="Pfam" id="PF01702"/>
    </source>
</evidence>
<comment type="similarity">
    <text evidence="4">Belongs to the queuine tRNA-ribosyltransferase family.</text>
</comment>
<name>A0ABX2Q4J3_9BACT</name>
<feature type="binding site" evidence="4">
    <location>
        <position position="194"/>
    </location>
    <ligand>
        <name>substrate</name>
    </ligand>
</feature>
<dbReference type="HAMAP" id="MF_00168">
    <property type="entry name" value="Q_tRNA_Tgt"/>
    <property type="match status" value="1"/>
</dbReference>
<comment type="caution">
    <text evidence="4">Lacks conserved residue(s) required for the propagation of feature annotation.</text>
</comment>
<feature type="binding site" evidence="4">
    <location>
        <position position="146"/>
    </location>
    <ligand>
        <name>substrate</name>
    </ligand>
</feature>
<dbReference type="Pfam" id="PF01702">
    <property type="entry name" value="TGT"/>
    <property type="match status" value="1"/>
</dbReference>
<comment type="catalytic activity">
    <reaction evidence="4">
        <text>7-aminomethyl-7-carbaguanine + guanosine(34) in tRNA = 7-aminomethyl-7-carbaguanosine(34) in tRNA + guanine</text>
        <dbReference type="Rhea" id="RHEA:24104"/>
        <dbReference type="Rhea" id="RHEA-COMP:10341"/>
        <dbReference type="Rhea" id="RHEA-COMP:10342"/>
        <dbReference type="ChEBI" id="CHEBI:16235"/>
        <dbReference type="ChEBI" id="CHEBI:58703"/>
        <dbReference type="ChEBI" id="CHEBI:74269"/>
        <dbReference type="ChEBI" id="CHEBI:82833"/>
        <dbReference type="EC" id="2.4.2.29"/>
    </reaction>
</comment>
<dbReference type="SUPFAM" id="SSF51713">
    <property type="entry name" value="tRNA-guanine transglycosylase"/>
    <property type="match status" value="1"/>
</dbReference>
<dbReference type="EC" id="2.4.2.29" evidence="4"/>
<dbReference type="Proteomes" id="UP000626554">
    <property type="component" value="Unassembled WGS sequence"/>
</dbReference>
<gene>
    <name evidence="4 6" type="primary">tgt</name>
    <name evidence="6" type="ORF">HW556_07320</name>
</gene>
<dbReference type="InterPro" id="IPR004803">
    <property type="entry name" value="TGT"/>
</dbReference>
<protein>
    <recommendedName>
        <fullName evidence="4">Queuine tRNA-ribosyltransferase</fullName>
        <ecNumber evidence="4">2.4.2.29</ecNumber>
    </recommendedName>
    <alternativeName>
        <fullName evidence="4">Guanine insertion enzyme</fullName>
    </alternativeName>
    <alternativeName>
        <fullName evidence="4">tRNA-guanine transglycosylase</fullName>
    </alternativeName>
</protein>
<evidence type="ECO:0000256" key="2">
    <source>
        <dbReference type="ARBA" id="ARBA00022679"/>
    </source>
</evidence>
<dbReference type="InterPro" id="IPR050076">
    <property type="entry name" value="ArchSynthase1/Queuine_TRR"/>
</dbReference>
<dbReference type="NCBIfam" id="TIGR00449">
    <property type="entry name" value="tgt_general"/>
    <property type="match status" value="1"/>
</dbReference>
<feature type="domain" description="tRNA-guanine(15) transglycosylase-like" evidence="5">
    <location>
        <begin position="12"/>
        <end position="371"/>
    </location>
</feature>
<evidence type="ECO:0000313" key="7">
    <source>
        <dbReference type="Proteomes" id="UP000626554"/>
    </source>
</evidence>
<keyword evidence="4" id="KW-0671">Queuosine biosynthesis</keyword>
<dbReference type="InterPro" id="IPR002616">
    <property type="entry name" value="tRNA_ribo_trans-like"/>
</dbReference>
<comment type="function">
    <text evidence="4">Catalyzes the base-exchange of a guanine (G) residue with the queuine precursor 7-aminomethyl-7-deazaguanine (PreQ1) at position 34 (anticodon wobble position) in tRNAs with GU(N) anticodons (tRNA-Asp, -Asn, -His and -Tyr). Catalysis occurs through a double-displacement mechanism. The nucleophile active site attacks the C1' of nucleotide 34 to detach the guanine base from the RNA, forming a covalent enzyme-RNA intermediate. The proton acceptor active site deprotonates the incoming PreQ1, allowing a nucleophilic attack on the C1' of the ribose to form the product. After dissociation, two additional enzymatic reactions on the tRNA convert PreQ1 to queuine (Q), resulting in the hypermodified nucleoside queuosine (7-(((4,5-cis-dihydroxy-2-cyclopenten-1-yl)amino)methyl)-7-deazaguanosine).</text>
</comment>
<feature type="active site" description="Proton acceptor" evidence="4">
    <location>
        <position position="92"/>
    </location>
</feature>
<comment type="pathway">
    <text evidence="4">tRNA modification; tRNA-queuosine biosynthesis.</text>
</comment>
<dbReference type="GO" id="GO:0016757">
    <property type="term" value="F:glycosyltransferase activity"/>
    <property type="evidence" value="ECO:0007669"/>
    <property type="project" value="UniProtKB-KW"/>
</dbReference>
<evidence type="ECO:0000256" key="3">
    <source>
        <dbReference type="ARBA" id="ARBA00022694"/>
    </source>
</evidence>
<accession>A0ABX2Q4J3</accession>
<dbReference type="PANTHER" id="PTHR46499:SF1">
    <property type="entry name" value="QUEUINE TRNA-RIBOSYLTRANSFERASE"/>
    <property type="match status" value="1"/>
</dbReference>
<feature type="region of interest" description="RNA binding; important for wobble base 34 recognition" evidence="4">
    <location>
        <begin position="276"/>
        <end position="280"/>
    </location>
</feature>
<dbReference type="EMBL" id="JABKAV010000014">
    <property type="protein sequence ID" value="NVO84687.1"/>
    <property type="molecule type" value="Genomic_DNA"/>
</dbReference>
<dbReference type="PANTHER" id="PTHR46499">
    <property type="entry name" value="QUEUINE TRNA-RIBOSYLTRANSFERASE"/>
    <property type="match status" value="1"/>
</dbReference>
<dbReference type="RefSeq" id="WP_176899368.1">
    <property type="nucleotide sequence ID" value="NZ_JABKAV010000014.1"/>
</dbReference>
<reference evidence="6 7" key="1">
    <citation type="submission" date="2020-05" db="EMBL/GenBank/DDBJ databases">
        <title>Hymenobacter terrestris sp. nov. and Hymenobacter lapidiphilus sp. nov., isolated from regoliths in Antarctica.</title>
        <authorList>
            <person name="Sedlacek I."/>
            <person name="Pantucek R."/>
            <person name="Zeman M."/>
            <person name="Holochova P."/>
            <person name="Kralova S."/>
            <person name="Stankova E."/>
            <person name="Sedo O."/>
            <person name="Micenkova L."/>
            <person name="Svec P."/>
            <person name="Gupta V."/>
            <person name="Sood U."/>
            <person name="Korpole U.S."/>
            <person name="Lal R."/>
        </authorList>
    </citation>
    <scope>NUCLEOTIDE SEQUENCE [LARGE SCALE GENOMIC DNA]</scope>
    <source>
        <strain evidence="6 7">P5252</strain>
    </source>
</reference>
<keyword evidence="7" id="KW-1185">Reference proteome</keyword>
<evidence type="ECO:0000313" key="6">
    <source>
        <dbReference type="EMBL" id="NVO84687.1"/>
    </source>
</evidence>
<evidence type="ECO:0000256" key="1">
    <source>
        <dbReference type="ARBA" id="ARBA00022676"/>
    </source>
</evidence>
<evidence type="ECO:0000256" key="4">
    <source>
        <dbReference type="HAMAP-Rule" id="MF_00168"/>
    </source>
</evidence>
<dbReference type="NCBIfam" id="TIGR00430">
    <property type="entry name" value="Q_tRNA_tgt"/>
    <property type="match status" value="1"/>
</dbReference>
<comment type="caution">
    <text evidence="6">The sequence shown here is derived from an EMBL/GenBank/DDBJ whole genome shotgun (WGS) entry which is preliminary data.</text>
</comment>
<comment type="subunit">
    <text evidence="4">Homodimer. Within each dimer, one monomer is responsible for RNA recognition and catalysis, while the other monomer binds to the replacement base PreQ1.</text>
</comment>
<dbReference type="Gene3D" id="3.20.20.105">
    <property type="entry name" value="Queuine tRNA-ribosyltransferase-like"/>
    <property type="match status" value="1"/>
</dbReference>
<feature type="region of interest" description="RNA binding" evidence="4">
    <location>
        <begin position="252"/>
        <end position="258"/>
    </location>
</feature>
<keyword evidence="1 4" id="KW-0328">Glycosyltransferase</keyword>
<sequence length="376" mass="42532">MTFDLLTTDPHSKARAGVVHTDHGSIETPIFMPVGTAGTVKAVQQRDLKDDINAQIILGNTYHLYLRPGLDIIRQAGGLHKFNGWDRPILTDSGGYQVYSLSNTRKIKEEGVKFRSHVDGSQHLFTPEGVMDIQRTIGADIMMAFDECTPWPCEYDYAARSLDMTHRWLKRCIQRFDSTEGHYGYSQTLFPIVQGSTFKDLRIKSAEFVAEQGREGNAIGGLSVGEPADMMYEMTELVCDILPKDKPRYLMGVGTPANILENIALGVDMFDCVMPTRNARNGLVYTTQGIMNLAARKWAEDFEPIDAELGGYVSTFYSRSYVRHLFHSKEMLGPQIASIHNLTFYLWLVKQARLQILAGTFREWKEVMVKKLMTRL</sequence>
<keyword evidence="2 4" id="KW-0808">Transferase</keyword>
<dbReference type="InterPro" id="IPR036511">
    <property type="entry name" value="TGT-like_sf"/>
</dbReference>
<organism evidence="6 7">
    <name type="scientific">Hymenobacter terrestris</name>
    <dbReference type="NCBI Taxonomy" id="2748310"/>
    <lineage>
        <taxon>Bacteria</taxon>
        <taxon>Pseudomonadati</taxon>
        <taxon>Bacteroidota</taxon>
        <taxon>Cytophagia</taxon>
        <taxon>Cytophagales</taxon>
        <taxon>Hymenobacteraceae</taxon>
        <taxon>Hymenobacter</taxon>
    </lineage>
</organism>
<proteinExistence type="inferred from homology"/>
<feature type="active site" description="Nucleophile" evidence="4">
    <location>
        <position position="271"/>
    </location>
</feature>